<sequence length="75" mass="8926">METRTEGVNTLADNTISHTSPWFADIVLEKLENNFLDALNNNILKYYRYVNNCFLIRRKDKIQEAIDNFNNYDNH</sequence>
<keyword evidence="2" id="KW-1185">Reference proteome</keyword>
<proteinExistence type="predicted"/>
<accession>A0A232FNL7</accession>
<protein>
    <recommendedName>
        <fullName evidence="3">Reverse transcriptase domain-containing protein</fullName>
    </recommendedName>
</protein>
<evidence type="ECO:0008006" key="3">
    <source>
        <dbReference type="Google" id="ProtNLM"/>
    </source>
</evidence>
<evidence type="ECO:0000313" key="1">
    <source>
        <dbReference type="EMBL" id="OXU32235.1"/>
    </source>
</evidence>
<gene>
    <name evidence="1" type="ORF">TSAR_008056</name>
</gene>
<dbReference type="AlphaFoldDB" id="A0A232FNL7"/>
<dbReference type="EMBL" id="NNAY01000003">
    <property type="protein sequence ID" value="OXU32235.1"/>
    <property type="molecule type" value="Genomic_DNA"/>
</dbReference>
<organism evidence="1 2">
    <name type="scientific">Trichomalopsis sarcophagae</name>
    <dbReference type="NCBI Taxonomy" id="543379"/>
    <lineage>
        <taxon>Eukaryota</taxon>
        <taxon>Metazoa</taxon>
        <taxon>Ecdysozoa</taxon>
        <taxon>Arthropoda</taxon>
        <taxon>Hexapoda</taxon>
        <taxon>Insecta</taxon>
        <taxon>Pterygota</taxon>
        <taxon>Neoptera</taxon>
        <taxon>Endopterygota</taxon>
        <taxon>Hymenoptera</taxon>
        <taxon>Apocrita</taxon>
        <taxon>Proctotrupomorpha</taxon>
        <taxon>Chalcidoidea</taxon>
        <taxon>Pteromalidae</taxon>
        <taxon>Pteromalinae</taxon>
        <taxon>Trichomalopsis</taxon>
    </lineage>
</organism>
<name>A0A232FNL7_9HYME</name>
<dbReference type="Proteomes" id="UP000215335">
    <property type="component" value="Unassembled WGS sequence"/>
</dbReference>
<comment type="caution">
    <text evidence="1">The sequence shown here is derived from an EMBL/GenBank/DDBJ whole genome shotgun (WGS) entry which is preliminary data.</text>
</comment>
<evidence type="ECO:0000313" key="2">
    <source>
        <dbReference type="Proteomes" id="UP000215335"/>
    </source>
</evidence>
<reference evidence="1 2" key="1">
    <citation type="journal article" date="2017" name="Curr. Biol.">
        <title>The Evolution of Venom by Co-option of Single-Copy Genes.</title>
        <authorList>
            <person name="Martinson E.O."/>
            <person name="Mrinalini"/>
            <person name="Kelkar Y.D."/>
            <person name="Chang C.H."/>
            <person name="Werren J.H."/>
        </authorList>
    </citation>
    <scope>NUCLEOTIDE SEQUENCE [LARGE SCALE GENOMIC DNA]</scope>
    <source>
        <strain evidence="1 2">Alberta</strain>
        <tissue evidence="1">Whole body</tissue>
    </source>
</reference>